<evidence type="ECO:0000256" key="6">
    <source>
        <dbReference type="ARBA" id="ARBA00022777"/>
    </source>
</evidence>
<evidence type="ECO:0000256" key="2">
    <source>
        <dbReference type="ARBA" id="ARBA00012438"/>
    </source>
</evidence>
<keyword evidence="4" id="KW-0808">Transferase</keyword>
<evidence type="ECO:0000259" key="8">
    <source>
        <dbReference type="PROSITE" id="PS50109"/>
    </source>
</evidence>
<accession>A0A328AR26</accession>
<feature type="domain" description="Histidine kinase" evidence="8">
    <location>
        <begin position="150"/>
        <end position="336"/>
    </location>
</feature>
<dbReference type="GO" id="GO:0004673">
    <property type="term" value="F:protein histidine kinase activity"/>
    <property type="evidence" value="ECO:0007669"/>
    <property type="project" value="UniProtKB-EC"/>
</dbReference>
<comment type="catalytic activity">
    <reaction evidence="1">
        <text>ATP + protein L-histidine = ADP + protein N-phospho-L-histidine.</text>
        <dbReference type="EC" id="2.7.13.3"/>
    </reaction>
</comment>
<evidence type="ECO:0000256" key="7">
    <source>
        <dbReference type="ARBA" id="ARBA00022840"/>
    </source>
</evidence>
<dbReference type="OrthoDB" id="7297573at2"/>
<dbReference type="EC" id="2.7.13.3" evidence="2"/>
<name>A0A328AR26_9CAUL</name>
<dbReference type="InterPro" id="IPR036890">
    <property type="entry name" value="HATPase_C_sf"/>
</dbReference>
<evidence type="ECO:0000313" key="10">
    <source>
        <dbReference type="Proteomes" id="UP000249254"/>
    </source>
</evidence>
<dbReference type="EMBL" id="QFYQ01000001">
    <property type="protein sequence ID" value="RAK55964.1"/>
    <property type="molecule type" value="Genomic_DNA"/>
</dbReference>
<dbReference type="Pfam" id="PF02518">
    <property type="entry name" value="HATPase_c"/>
    <property type="match status" value="1"/>
</dbReference>
<dbReference type="PANTHER" id="PTHR41523:SF8">
    <property type="entry name" value="ETHYLENE RESPONSE SENSOR PROTEIN"/>
    <property type="match status" value="1"/>
</dbReference>
<dbReference type="InterPro" id="IPR013656">
    <property type="entry name" value="PAS_4"/>
</dbReference>
<dbReference type="InterPro" id="IPR000014">
    <property type="entry name" value="PAS"/>
</dbReference>
<dbReference type="InterPro" id="IPR003594">
    <property type="entry name" value="HATPase_dom"/>
</dbReference>
<dbReference type="Pfam" id="PF07568">
    <property type="entry name" value="HisKA_2"/>
    <property type="match status" value="1"/>
</dbReference>
<dbReference type="Gene3D" id="3.30.450.20">
    <property type="entry name" value="PAS domain"/>
    <property type="match status" value="1"/>
</dbReference>
<dbReference type="SUPFAM" id="SSF55874">
    <property type="entry name" value="ATPase domain of HSP90 chaperone/DNA topoisomerase II/histidine kinase"/>
    <property type="match status" value="1"/>
</dbReference>
<reference evidence="10" key="1">
    <citation type="submission" date="2018-05" db="EMBL/GenBank/DDBJ databases">
        <authorList>
            <person name="Li X."/>
        </authorList>
    </citation>
    <scope>NUCLEOTIDE SEQUENCE [LARGE SCALE GENOMIC DNA]</scope>
    <source>
        <strain evidence="10">LX32</strain>
    </source>
</reference>
<dbReference type="InterPro" id="IPR011495">
    <property type="entry name" value="Sig_transdc_His_kin_sub2_dim/P"/>
</dbReference>
<dbReference type="InterPro" id="IPR035965">
    <property type="entry name" value="PAS-like_dom_sf"/>
</dbReference>
<keyword evidence="6 9" id="KW-0418">Kinase</keyword>
<sequence length="357" mass="38524">MAARTILDPDTGLALALAVVGSSTSPLVLLDGDFNIVAASVSFFDAFQLARGDAEGRSLFDLSSGEWNVPQLRALLKATAAGDARVEAYEMDLTGDRVEPRHLVVNARKLDYGDPEHVRLLLSVTDVTDARLADKLKDDLLREKAILLQEIQHRVANSLQIIASVILQSARHAQSEEARSYLRDAHSRVMSVATLQQQLAASRLGDVDLRPYFTQLCESIGASMIRDRDRLTLEVNADASPVPAQTSVSLGLIVTELVINSLKHAFPGDRRGRIVVEYHAHGPNWELAVTDNGIGMPKDAASASPGLGTGIIAALATQLRARVQVTDAHPGTTVSLIHGQWASVQAERREVLGEARS</sequence>
<organism evidence="9 10">
    <name type="scientific">Phenylobacterium soli</name>
    <dbReference type="NCBI Taxonomy" id="2170551"/>
    <lineage>
        <taxon>Bacteria</taxon>
        <taxon>Pseudomonadati</taxon>
        <taxon>Pseudomonadota</taxon>
        <taxon>Alphaproteobacteria</taxon>
        <taxon>Caulobacterales</taxon>
        <taxon>Caulobacteraceae</taxon>
        <taxon>Phenylobacterium</taxon>
    </lineage>
</organism>
<evidence type="ECO:0000256" key="5">
    <source>
        <dbReference type="ARBA" id="ARBA00022741"/>
    </source>
</evidence>
<dbReference type="Gene3D" id="3.30.565.10">
    <property type="entry name" value="Histidine kinase-like ATPase, C-terminal domain"/>
    <property type="match status" value="1"/>
</dbReference>
<evidence type="ECO:0000256" key="4">
    <source>
        <dbReference type="ARBA" id="ARBA00022679"/>
    </source>
</evidence>
<protein>
    <recommendedName>
        <fullName evidence="2">histidine kinase</fullName>
        <ecNumber evidence="2">2.7.13.3</ecNumber>
    </recommendedName>
</protein>
<gene>
    <name evidence="9" type="ORF">DJ017_16325</name>
</gene>
<dbReference type="Pfam" id="PF08448">
    <property type="entry name" value="PAS_4"/>
    <property type="match status" value="1"/>
</dbReference>
<keyword evidence="3" id="KW-0597">Phosphoprotein</keyword>
<dbReference type="AlphaFoldDB" id="A0A328AR26"/>
<dbReference type="RefSeq" id="WP_111529712.1">
    <property type="nucleotide sequence ID" value="NZ_JBHRSG010000003.1"/>
</dbReference>
<keyword evidence="7" id="KW-0067">ATP-binding</keyword>
<proteinExistence type="predicted"/>
<comment type="caution">
    <text evidence="9">The sequence shown here is derived from an EMBL/GenBank/DDBJ whole genome shotgun (WGS) entry which is preliminary data.</text>
</comment>
<keyword evidence="10" id="KW-1185">Reference proteome</keyword>
<evidence type="ECO:0000256" key="1">
    <source>
        <dbReference type="ARBA" id="ARBA00000085"/>
    </source>
</evidence>
<dbReference type="PANTHER" id="PTHR41523">
    <property type="entry name" value="TWO-COMPONENT SYSTEM SENSOR PROTEIN"/>
    <property type="match status" value="1"/>
</dbReference>
<keyword evidence="5" id="KW-0547">Nucleotide-binding</keyword>
<dbReference type="Proteomes" id="UP000249254">
    <property type="component" value="Unassembled WGS sequence"/>
</dbReference>
<dbReference type="SUPFAM" id="SSF55785">
    <property type="entry name" value="PYP-like sensor domain (PAS domain)"/>
    <property type="match status" value="1"/>
</dbReference>
<dbReference type="CDD" id="cd00130">
    <property type="entry name" value="PAS"/>
    <property type="match status" value="1"/>
</dbReference>
<dbReference type="GO" id="GO:0005524">
    <property type="term" value="F:ATP binding"/>
    <property type="evidence" value="ECO:0007669"/>
    <property type="project" value="UniProtKB-KW"/>
</dbReference>
<dbReference type="PROSITE" id="PS50109">
    <property type="entry name" value="HIS_KIN"/>
    <property type="match status" value="1"/>
</dbReference>
<evidence type="ECO:0000256" key="3">
    <source>
        <dbReference type="ARBA" id="ARBA00022553"/>
    </source>
</evidence>
<dbReference type="SMART" id="SM00387">
    <property type="entry name" value="HATPase_c"/>
    <property type="match status" value="1"/>
</dbReference>
<evidence type="ECO:0000313" key="9">
    <source>
        <dbReference type="EMBL" id="RAK55964.1"/>
    </source>
</evidence>
<dbReference type="InterPro" id="IPR005467">
    <property type="entry name" value="His_kinase_dom"/>
</dbReference>